<name>A0A9Q8UTQ8_PASFU</name>
<evidence type="ECO:0000256" key="1">
    <source>
        <dbReference type="SAM" id="MobiDB-lite"/>
    </source>
</evidence>
<feature type="region of interest" description="Disordered" evidence="1">
    <location>
        <begin position="250"/>
        <end position="276"/>
    </location>
</feature>
<protein>
    <submittedName>
        <fullName evidence="2">Uncharacterized protein</fullName>
    </submittedName>
</protein>
<reference evidence="2" key="1">
    <citation type="submission" date="2021-12" db="EMBL/GenBank/DDBJ databases">
        <authorList>
            <person name="Zaccaron A."/>
            <person name="Stergiopoulos I."/>
        </authorList>
    </citation>
    <scope>NUCLEOTIDE SEQUENCE</scope>
    <source>
        <strain evidence="2">Race5_Kim</strain>
    </source>
</reference>
<dbReference type="RefSeq" id="XP_047766441.1">
    <property type="nucleotide sequence ID" value="XM_047908079.1"/>
</dbReference>
<feature type="compositionally biased region" description="Low complexity" evidence="1">
    <location>
        <begin position="289"/>
        <end position="304"/>
    </location>
</feature>
<proteinExistence type="predicted"/>
<dbReference type="Proteomes" id="UP000756132">
    <property type="component" value="Chromosome 9"/>
</dbReference>
<evidence type="ECO:0000313" key="3">
    <source>
        <dbReference type="Proteomes" id="UP000756132"/>
    </source>
</evidence>
<evidence type="ECO:0000313" key="2">
    <source>
        <dbReference type="EMBL" id="UJO22075.1"/>
    </source>
</evidence>
<keyword evidence="3" id="KW-1185">Reference proteome</keyword>
<feature type="region of interest" description="Disordered" evidence="1">
    <location>
        <begin position="288"/>
        <end position="362"/>
    </location>
</feature>
<dbReference type="GeneID" id="71988809"/>
<dbReference type="EMBL" id="CP090171">
    <property type="protein sequence ID" value="UJO22075.1"/>
    <property type="molecule type" value="Genomic_DNA"/>
</dbReference>
<dbReference type="AlphaFoldDB" id="A0A9Q8UTQ8"/>
<accession>A0A9Q8UTQ8</accession>
<organism evidence="2 3">
    <name type="scientific">Passalora fulva</name>
    <name type="common">Tomato leaf mold</name>
    <name type="synonym">Cladosporium fulvum</name>
    <dbReference type="NCBI Taxonomy" id="5499"/>
    <lineage>
        <taxon>Eukaryota</taxon>
        <taxon>Fungi</taxon>
        <taxon>Dikarya</taxon>
        <taxon>Ascomycota</taxon>
        <taxon>Pezizomycotina</taxon>
        <taxon>Dothideomycetes</taxon>
        <taxon>Dothideomycetidae</taxon>
        <taxon>Mycosphaerellales</taxon>
        <taxon>Mycosphaerellaceae</taxon>
        <taxon>Fulvia</taxon>
    </lineage>
</organism>
<sequence>MPPGSTTTGAAAGASLLSQPLEISTKARNGDFAYQLLRSGEVVHDRDTLTISLRHEDGGEPFLCISSYKKTSHNAAKSERKAKVVQAMGTDGRLSQSRLAKMLLPLFRLHNWPDYDKAVAITYGPIAIAVFNTLDFDDTTHLNVLQVIKLDGLQEHQITGFNLCSESPLPGQGPCNFGTVILDTLKHDTPELFPELGDDEEHFEACLESEDIDEILDGEGRIEFGYEWYEKKQTAANPMLDRRLKVLQQKADAKVSPPQAEATRATPTSALVDDKSAKEHEKVIVANEQDALPSPDAQPPAAAEPKPEVQQEQKSSENKSGKAPLCDPPAPTNKKRVASEAGVEDQPANMRFKDDEQIGAPGVRAGGSALRCAFRA</sequence>
<dbReference type="KEGG" id="ffu:CLAFUR5_08931"/>
<gene>
    <name evidence="2" type="ORF">CLAFUR5_08931</name>
</gene>
<reference evidence="2" key="2">
    <citation type="journal article" date="2022" name="Microb. Genom.">
        <title>A chromosome-scale genome assembly of the tomato pathogen Cladosporium fulvum reveals a compartmentalized genome architecture and the presence of a dispensable chromosome.</title>
        <authorList>
            <person name="Zaccaron A.Z."/>
            <person name="Chen L.H."/>
            <person name="Samaras A."/>
            <person name="Stergiopoulos I."/>
        </authorList>
    </citation>
    <scope>NUCLEOTIDE SEQUENCE</scope>
    <source>
        <strain evidence="2">Race5_Kim</strain>
    </source>
</reference>
<feature type="compositionally biased region" description="Basic and acidic residues" evidence="1">
    <location>
        <begin position="305"/>
        <end position="320"/>
    </location>
</feature>